<evidence type="ECO:0000256" key="4">
    <source>
        <dbReference type="ARBA" id="ARBA00023125"/>
    </source>
</evidence>
<dbReference type="EMBL" id="AYXG01000245">
    <property type="protein sequence ID" value="EWC58246.1"/>
    <property type="molecule type" value="Genomic_DNA"/>
</dbReference>
<comment type="similarity">
    <text evidence="1">Belongs to the sigma-70 factor family. ECF subfamily.</text>
</comment>
<evidence type="ECO:0000256" key="2">
    <source>
        <dbReference type="ARBA" id="ARBA00023015"/>
    </source>
</evidence>
<evidence type="ECO:0000313" key="9">
    <source>
        <dbReference type="Proteomes" id="UP000019277"/>
    </source>
</evidence>
<dbReference type="NCBIfam" id="TIGR02937">
    <property type="entry name" value="sigma70-ECF"/>
    <property type="match status" value="1"/>
</dbReference>
<evidence type="ECO:0000256" key="3">
    <source>
        <dbReference type="ARBA" id="ARBA00023082"/>
    </source>
</evidence>
<dbReference type="Pfam" id="PF08281">
    <property type="entry name" value="Sigma70_r4_2"/>
    <property type="match status" value="1"/>
</dbReference>
<dbReference type="InterPro" id="IPR013324">
    <property type="entry name" value="RNA_pol_sigma_r3/r4-like"/>
</dbReference>
<dbReference type="Gene3D" id="1.10.10.10">
    <property type="entry name" value="Winged helix-like DNA-binding domain superfamily/Winged helix DNA-binding domain"/>
    <property type="match status" value="1"/>
</dbReference>
<reference evidence="8 9" key="1">
    <citation type="journal article" date="2014" name="Genome Announc.">
        <title>Draft Genome Sequence of the Antitrypanosomally Active Sponge-Associated Bacterium Actinokineospora sp. Strain EG49.</title>
        <authorList>
            <person name="Harjes J."/>
            <person name="Ryu T."/>
            <person name="Abdelmohsen U.R."/>
            <person name="Moitinho-Silva L."/>
            <person name="Horn H."/>
            <person name="Ravasi T."/>
            <person name="Hentschel U."/>
        </authorList>
    </citation>
    <scope>NUCLEOTIDE SEQUENCE [LARGE SCALE GENOMIC DNA]</scope>
    <source>
        <strain evidence="8 9">EG49</strain>
    </source>
</reference>
<dbReference type="GO" id="GO:0006352">
    <property type="term" value="P:DNA-templated transcription initiation"/>
    <property type="evidence" value="ECO:0007669"/>
    <property type="project" value="InterPro"/>
</dbReference>
<dbReference type="GO" id="GO:0003677">
    <property type="term" value="F:DNA binding"/>
    <property type="evidence" value="ECO:0007669"/>
    <property type="project" value="UniProtKB-KW"/>
</dbReference>
<evidence type="ECO:0000256" key="1">
    <source>
        <dbReference type="ARBA" id="ARBA00010641"/>
    </source>
</evidence>
<evidence type="ECO:0000259" key="7">
    <source>
        <dbReference type="Pfam" id="PF08281"/>
    </source>
</evidence>
<accession>A0A8E3BJE0</accession>
<dbReference type="InterPro" id="IPR013249">
    <property type="entry name" value="RNA_pol_sigma70_r4_t2"/>
</dbReference>
<keyword evidence="3" id="KW-0731">Sigma factor</keyword>
<dbReference type="InterPro" id="IPR014325">
    <property type="entry name" value="RNA_pol_sigma-E_actinobac"/>
</dbReference>
<protein>
    <submittedName>
        <fullName evidence="8">Putative RNA polymerase sigma factor</fullName>
    </submittedName>
</protein>
<name>W7INW0_9PSEU</name>
<dbReference type="InterPro" id="IPR014284">
    <property type="entry name" value="RNA_pol_sigma-70_dom"/>
</dbReference>
<feature type="domain" description="RNA polymerase sigma-70 region 2" evidence="6">
    <location>
        <begin position="19"/>
        <end position="86"/>
    </location>
</feature>
<dbReference type="Pfam" id="PF04542">
    <property type="entry name" value="Sigma70_r2"/>
    <property type="match status" value="1"/>
</dbReference>
<keyword evidence="5" id="KW-0804">Transcription</keyword>
<dbReference type="InterPro" id="IPR036388">
    <property type="entry name" value="WH-like_DNA-bd_sf"/>
</dbReference>
<comment type="caution">
    <text evidence="8">The sequence shown here is derived from an EMBL/GenBank/DDBJ whole genome shotgun (WGS) entry which is preliminary data.</text>
</comment>
<dbReference type="SUPFAM" id="SSF88659">
    <property type="entry name" value="Sigma3 and sigma4 domains of RNA polymerase sigma factors"/>
    <property type="match status" value="1"/>
</dbReference>
<dbReference type="InterPro" id="IPR013325">
    <property type="entry name" value="RNA_pol_sigma_r2"/>
</dbReference>
<dbReference type="SUPFAM" id="SSF88946">
    <property type="entry name" value="Sigma2 domain of RNA polymerase sigma factors"/>
    <property type="match status" value="1"/>
</dbReference>
<dbReference type="RefSeq" id="WP_035290339.1">
    <property type="nucleotide sequence ID" value="NZ_AYXG01000245.1"/>
</dbReference>
<organism evidence="8 9">
    <name type="scientific">Actinokineospora spheciospongiae</name>
    <dbReference type="NCBI Taxonomy" id="909613"/>
    <lineage>
        <taxon>Bacteria</taxon>
        <taxon>Bacillati</taxon>
        <taxon>Actinomycetota</taxon>
        <taxon>Actinomycetes</taxon>
        <taxon>Pseudonocardiales</taxon>
        <taxon>Pseudonocardiaceae</taxon>
        <taxon>Actinokineospora</taxon>
    </lineage>
</organism>
<feature type="domain" description="RNA polymerase sigma factor 70 region 4 type 2" evidence="7">
    <location>
        <begin position="109"/>
        <end position="160"/>
    </location>
</feature>
<evidence type="ECO:0000313" key="8">
    <source>
        <dbReference type="EMBL" id="EWC58246.1"/>
    </source>
</evidence>
<proteinExistence type="inferred from homology"/>
<dbReference type="NCBIfam" id="TIGR02983">
    <property type="entry name" value="SigE-fam_strep"/>
    <property type="match status" value="1"/>
</dbReference>
<keyword evidence="2" id="KW-0805">Transcription regulation</keyword>
<dbReference type="PANTHER" id="PTHR43133:SF50">
    <property type="entry name" value="ECF RNA POLYMERASE SIGMA FACTOR SIGM"/>
    <property type="match status" value="1"/>
</dbReference>
<dbReference type="OrthoDB" id="3783006at2"/>
<evidence type="ECO:0000259" key="6">
    <source>
        <dbReference type="Pfam" id="PF04542"/>
    </source>
</evidence>
<dbReference type="CDD" id="cd06171">
    <property type="entry name" value="Sigma70_r4"/>
    <property type="match status" value="1"/>
</dbReference>
<sequence length="173" mass="19785">MRFSAAGASTDTSAFTACFNRHVDSVRVTAYLLCRDRHRAEDLTQAAFLKLYLAWSRLDEHEHLDSYLRKVVVREFLTDRRRAWWRRESGVDEPPESPVVEPDREDRVVLWDLISALPPRQRAVLVLRFWQDLDVNDTAAALGCAPGTVKSQTSKALAALRARLSEGRESYAR</sequence>
<dbReference type="STRING" id="909613.UO65_6455"/>
<dbReference type="PANTHER" id="PTHR43133">
    <property type="entry name" value="RNA POLYMERASE ECF-TYPE SIGMA FACTO"/>
    <property type="match status" value="1"/>
</dbReference>
<dbReference type="InterPro" id="IPR039425">
    <property type="entry name" value="RNA_pol_sigma-70-like"/>
</dbReference>
<dbReference type="Proteomes" id="UP000019277">
    <property type="component" value="Unassembled WGS sequence"/>
</dbReference>
<gene>
    <name evidence="8" type="ORF">UO65_6455</name>
</gene>
<dbReference type="GO" id="GO:0016987">
    <property type="term" value="F:sigma factor activity"/>
    <property type="evidence" value="ECO:0007669"/>
    <property type="project" value="UniProtKB-KW"/>
</dbReference>
<accession>W7INW0</accession>
<dbReference type="eggNOG" id="COG1595">
    <property type="taxonomic scope" value="Bacteria"/>
</dbReference>
<evidence type="ECO:0000256" key="5">
    <source>
        <dbReference type="ARBA" id="ARBA00023163"/>
    </source>
</evidence>
<dbReference type="AlphaFoldDB" id="W7INW0"/>
<dbReference type="Gene3D" id="1.10.1740.10">
    <property type="match status" value="1"/>
</dbReference>
<dbReference type="InterPro" id="IPR007627">
    <property type="entry name" value="RNA_pol_sigma70_r2"/>
</dbReference>
<keyword evidence="4" id="KW-0238">DNA-binding</keyword>
<keyword evidence="9" id="KW-1185">Reference proteome</keyword>